<dbReference type="EMBL" id="LR130759">
    <property type="protein sequence ID" value="VDM87824.1"/>
    <property type="molecule type" value="Genomic_DNA"/>
</dbReference>
<proteinExistence type="predicted"/>
<dbReference type="RefSeq" id="WP_158015891.1">
    <property type="nucleotide sequence ID" value="NZ_CBCSKE010000012.1"/>
</dbReference>
<sequence precursor="true">MNIRTIAGAAAVVGALGLATVGLGAGMANAEPLSQVPQVTYPQVTHSQVAPKQRVILTGVNDNSRAEYDRKDTNV</sequence>
<reference evidence="3" key="1">
    <citation type="submission" date="2018-02" db="EMBL/GenBank/DDBJ databases">
        <authorList>
            <person name="Seth-Smith MB H."/>
            <person name="Seth-Smith H."/>
        </authorList>
    </citation>
    <scope>NUCLEOTIDE SEQUENCE [LARGE SCALE GENOMIC DNA]</scope>
</reference>
<feature type="chain" id="PRO_5019144875" evidence="1">
    <location>
        <begin position="31"/>
        <end position="75"/>
    </location>
</feature>
<evidence type="ECO:0000256" key="1">
    <source>
        <dbReference type="SAM" id="SignalP"/>
    </source>
</evidence>
<protein>
    <submittedName>
        <fullName evidence="2">Uncharacterized protein</fullName>
    </submittedName>
</protein>
<feature type="signal peptide" evidence="1">
    <location>
        <begin position="1"/>
        <end position="30"/>
    </location>
</feature>
<gene>
    <name evidence="2" type="ORF">MB901379_01374</name>
</gene>
<dbReference type="Proteomes" id="UP000269998">
    <property type="component" value="Chromosome"/>
</dbReference>
<evidence type="ECO:0000313" key="3">
    <source>
        <dbReference type="Proteomes" id="UP000269998"/>
    </source>
</evidence>
<name>A0A447GBJ3_9MYCO</name>
<accession>A0A447GBJ3</accession>
<dbReference type="AlphaFoldDB" id="A0A447GBJ3"/>
<organism evidence="2 3">
    <name type="scientific">Mycobacterium basiliense</name>
    <dbReference type="NCBI Taxonomy" id="2094119"/>
    <lineage>
        <taxon>Bacteria</taxon>
        <taxon>Bacillati</taxon>
        <taxon>Actinomycetota</taxon>
        <taxon>Actinomycetes</taxon>
        <taxon>Mycobacteriales</taxon>
        <taxon>Mycobacteriaceae</taxon>
        <taxon>Mycobacterium</taxon>
    </lineage>
</organism>
<dbReference type="KEGG" id="mbai:MB901379_01374"/>
<keyword evidence="3" id="KW-1185">Reference proteome</keyword>
<keyword evidence="1" id="KW-0732">Signal</keyword>
<evidence type="ECO:0000313" key="2">
    <source>
        <dbReference type="EMBL" id="VDM87824.1"/>
    </source>
</evidence>